<evidence type="ECO:0000256" key="4">
    <source>
        <dbReference type="ARBA" id="ARBA00022801"/>
    </source>
</evidence>
<dbReference type="GO" id="GO:0008047">
    <property type="term" value="F:enzyme activator activity"/>
    <property type="evidence" value="ECO:0007669"/>
    <property type="project" value="InterPro"/>
</dbReference>
<name>A0A7C1I6G0_9CREN</name>
<evidence type="ECO:0000256" key="3">
    <source>
        <dbReference type="ARBA" id="ARBA00022750"/>
    </source>
</evidence>
<accession>A0A7C1I6G0</accession>
<proteinExistence type="inferred from homology"/>
<dbReference type="EMBL" id="DSDY01000189">
    <property type="protein sequence ID" value="HDS11228.1"/>
    <property type="molecule type" value="Genomic_DNA"/>
</dbReference>
<dbReference type="PANTHER" id="PTHR30302:SF1">
    <property type="entry name" value="HYDROGENASE 2 MATURATION PROTEASE"/>
    <property type="match status" value="1"/>
</dbReference>
<dbReference type="GO" id="GO:0004190">
    <property type="term" value="F:aspartic-type endopeptidase activity"/>
    <property type="evidence" value="ECO:0007669"/>
    <property type="project" value="UniProtKB-KW"/>
</dbReference>
<dbReference type="AlphaFoldDB" id="A0A7C1I6G0"/>
<organism evidence="5">
    <name type="scientific">Fervidicoccus fontis</name>
    <dbReference type="NCBI Taxonomy" id="683846"/>
    <lineage>
        <taxon>Archaea</taxon>
        <taxon>Thermoproteota</taxon>
        <taxon>Thermoprotei</taxon>
        <taxon>Fervidicoccales</taxon>
        <taxon>Fervidicoccaceae</taxon>
        <taxon>Fervidicoccus</taxon>
    </lineage>
</organism>
<protein>
    <submittedName>
        <fullName evidence="5">Hydrogenase maturation protease</fullName>
    </submittedName>
</protein>
<dbReference type="SUPFAM" id="SSF53163">
    <property type="entry name" value="HybD-like"/>
    <property type="match status" value="1"/>
</dbReference>
<comment type="similarity">
    <text evidence="1">Belongs to the peptidase A31 family.</text>
</comment>
<keyword evidence="2 5" id="KW-0645">Protease</keyword>
<dbReference type="NCBIfam" id="TIGR00072">
    <property type="entry name" value="hydrog_prot"/>
    <property type="match status" value="1"/>
</dbReference>
<dbReference type="InterPro" id="IPR023430">
    <property type="entry name" value="Pept_HybD-like_dom_sf"/>
</dbReference>
<sequence>MSSKIIGVGNTLFGDDGVGFYYAYALRECSESSVPIVSVETLDYSSLELIEGASNVVFIDAGNPGRLSEPRLFLLEKEELEGIIGNSGVSAVDPHDLSPLQLVYIGYSLGSFGGKAFFLVIPSFRIDIGFGLSRETAEKALGSLVLLENLVRGLGETLTVDKECFSRKIGEKVVYDSSP</sequence>
<gene>
    <name evidence="5" type="ORF">ENO04_06445</name>
</gene>
<evidence type="ECO:0000313" key="5">
    <source>
        <dbReference type="EMBL" id="HDS11228.1"/>
    </source>
</evidence>
<reference evidence="5" key="1">
    <citation type="journal article" date="2020" name="mSystems">
        <title>Genome- and Community-Level Interaction Insights into Carbon Utilization and Element Cycling Functions of Hydrothermarchaeota in Hydrothermal Sediment.</title>
        <authorList>
            <person name="Zhou Z."/>
            <person name="Liu Y."/>
            <person name="Xu W."/>
            <person name="Pan J."/>
            <person name="Luo Z.H."/>
            <person name="Li M."/>
        </authorList>
    </citation>
    <scope>NUCLEOTIDE SEQUENCE [LARGE SCALE GENOMIC DNA]</scope>
    <source>
        <strain evidence="5">SpSt-123</strain>
    </source>
</reference>
<dbReference type="GO" id="GO:0016485">
    <property type="term" value="P:protein processing"/>
    <property type="evidence" value="ECO:0007669"/>
    <property type="project" value="TreeGrafter"/>
</dbReference>
<dbReference type="CDD" id="cd00518">
    <property type="entry name" value="H2MP"/>
    <property type="match status" value="1"/>
</dbReference>
<dbReference type="Gene3D" id="3.40.50.1450">
    <property type="entry name" value="HybD-like"/>
    <property type="match status" value="1"/>
</dbReference>
<dbReference type="PANTHER" id="PTHR30302">
    <property type="entry name" value="HYDROGENASE 1 MATURATION PROTEASE"/>
    <property type="match status" value="1"/>
</dbReference>
<keyword evidence="3" id="KW-0064">Aspartyl protease</keyword>
<evidence type="ECO:0000256" key="1">
    <source>
        <dbReference type="ARBA" id="ARBA00006814"/>
    </source>
</evidence>
<keyword evidence="4" id="KW-0378">Hydrolase</keyword>
<comment type="caution">
    <text evidence="5">The sequence shown here is derived from an EMBL/GenBank/DDBJ whole genome shotgun (WGS) entry which is preliminary data.</text>
</comment>
<dbReference type="InterPro" id="IPR000671">
    <property type="entry name" value="Peptidase_A31"/>
</dbReference>
<evidence type="ECO:0000256" key="2">
    <source>
        <dbReference type="ARBA" id="ARBA00022670"/>
    </source>
</evidence>